<dbReference type="Pfam" id="PF04392">
    <property type="entry name" value="ABC_sub_bind"/>
    <property type="match status" value="1"/>
</dbReference>
<accession>A0A0E4FYF5</accession>
<dbReference type="InterPro" id="IPR028082">
    <property type="entry name" value="Peripla_BP_I"/>
</dbReference>
<evidence type="ECO:0000313" key="2">
    <source>
        <dbReference type="Proteomes" id="UP000063308"/>
    </source>
</evidence>
<evidence type="ECO:0008006" key="3">
    <source>
        <dbReference type="Google" id="ProtNLM"/>
    </source>
</evidence>
<dbReference type="InterPro" id="IPR007487">
    <property type="entry name" value="ABC_transpt-TYRBP-like"/>
</dbReference>
<evidence type="ECO:0000313" key="1">
    <source>
        <dbReference type="EMBL" id="BAR60474.1"/>
    </source>
</evidence>
<dbReference type="CDD" id="cd06325">
    <property type="entry name" value="PBP1_ABC_unchar_transporter"/>
    <property type="match status" value="1"/>
</dbReference>
<name>A0A0E4FYF5_9BRAD</name>
<dbReference type="AlphaFoldDB" id="A0A0E4FYF5"/>
<dbReference type="PANTHER" id="PTHR35271">
    <property type="entry name" value="ABC TRANSPORTER, SUBSTRATE-BINDING LIPOPROTEIN-RELATED"/>
    <property type="match status" value="1"/>
</dbReference>
<organism evidence="1 2">
    <name type="scientific">Bradyrhizobium diazoefficiens</name>
    <dbReference type="NCBI Taxonomy" id="1355477"/>
    <lineage>
        <taxon>Bacteria</taxon>
        <taxon>Pseudomonadati</taxon>
        <taxon>Pseudomonadota</taxon>
        <taxon>Alphaproteobacteria</taxon>
        <taxon>Hyphomicrobiales</taxon>
        <taxon>Nitrobacteraceae</taxon>
        <taxon>Bradyrhizobium</taxon>
    </lineage>
</organism>
<reference evidence="1 2" key="1">
    <citation type="submission" date="2014-11" db="EMBL/GenBank/DDBJ databases">
        <title>Symbiosis island explosion on the genome of extra-slow-growing strains of soybean bradyrhizobia with massive insertion sequences.</title>
        <authorList>
            <person name="Iida T."/>
            <person name="Minamisawa K."/>
        </authorList>
    </citation>
    <scope>NUCLEOTIDE SEQUENCE [LARGE SCALE GENOMIC DNA]</scope>
    <source>
        <strain evidence="1 2">NK6</strain>
    </source>
</reference>
<proteinExistence type="predicted"/>
<dbReference type="Proteomes" id="UP000063308">
    <property type="component" value="Chromosome"/>
</dbReference>
<dbReference type="SUPFAM" id="SSF53822">
    <property type="entry name" value="Periplasmic binding protein-like I"/>
    <property type="match status" value="1"/>
</dbReference>
<dbReference type="Gene3D" id="3.40.50.2300">
    <property type="match status" value="2"/>
</dbReference>
<sequence length="362" mass="39139">MPAVRAKHPPWGNHHAKNFMTERPSAFAVDRRGFIRLAGTSAAGWLALGATSDRMRIVASLTGLPLDDELTRRSMTDSPTSRLGGLIVGLRQRGWVEGVNFRLELRSTFGSSDRLKTAVQELLELKPDVILTGSTIETAAVLAATKTIPIVFATANDPVGNGFVESLAHPGGNVTGFTNSSAEMGGKWLQLIREAVPDVARVGVLFNPATTPRGGRFFLDSIEQEAAACGVSVVPAPVNAPTEIDEVIRRLSEPPKAAMVALVDSFLVIHRQAVVAAAAKYRVPTIYPFHYFMDAGGLMSYGPTLEVRSADYVDLILRGTKAGDLPVQSPRKYELLINRTVARTLDLTIPFTLLARADEIRE</sequence>
<gene>
    <name evidence="1" type="ORF">NK6_7323</name>
</gene>
<protein>
    <recommendedName>
        <fullName evidence="3">ABC transporter substrate-binding protein</fullName>
    </recommendedName>
</protein>
<dbReference type="EMBL" id="AP014685">
    <property type="protein sequence ID" value="BAR60474.1"/>
    <property type="molecule type" value="Genomic_DNA"/>
</dbReference>
<dbReference type="PANTHER" id="PTHR35271:SF1">
    <property type="entry name" value="ABC TRANSPORTER, SUBSTRATE-BINDING LIPOPROTEIN"/>
    <property type="match status" value="1"/>
</dbReference>